<evidence type="ECO:0000256" key="4">
    <source>
        <dbReference type="ARBA" id="ARBA00023125"/>
    </source>
</evidence>
<dbReference type="NCBIfam" id="TIGR02937">
    <property type="entry name" value="sigma70-ECF"/>
    <property type="match status" value="1"/>
</dbReference>
<keyword evidence="3" id="KW-0731">Sigma factor</keyword>
<keyword evidence="8" id="KW-1185">Reference proteome</keyword>
<evidence type="ECO:0000256" key="3">
    <source>
        <dbReference type="ARBA" id="ARBA00023082"/>
    </source>
</evidence>
<dbReference type="InterPro" id="IPR014284">
    <property type="entry name" value="RNA_pol_sigma-70_dom"/>
</dbReference>
<comment type="similarity">
    <text evidence="1">Belongs to the sigma-70 factor family. ECF subfamily.</text>
</comment>
<dbReference type="Pfam" id="PF08281">
    <property type="entry name" value="Sigma70_r4_2"/>
    <property type="match status" value="1"/>
</dbReference>
<dbReference type="Gene3D" id="1.10.1740.10">
    <property type="match status" value="1"/>
</dbReference>
<dbReference type="Gene3D" id="1.10.10.10">
    <property type="entry name" value="Winged helix-like DNA-binding domain superfamily/Winged helix DNA-binding domain"/>
    <property type="match status" value="1"/>
</dbReference>
<gene>
    <name evidence="7" type="ORF">KZ829_36235</name>
</gene>
<evidence type="ECO:0000313" key="8">
    <source>
        <dbReference type="Proteomes" id="UP001519863"/>
    </source>
</evidence>
<feature type="domain" description="RNA polymerase sigma factor 70 region 4 type 2" evidence="6">
    <location>
        <begin position="98"/>
        <end position="150"/>
    </location>
</feature>
<dbReference type="InterPro" id="IPR013325">
    <property type="entry name" value="RNA_pol_sigma_r2"/>
</dbReference>
<dbReference type="InterPro" id="IPR013324">
    <property type="entry name" value="RNA_pol_sigma_r3/r4-like"/>
</dbReference>
<reference evidence="7 8" key="1">
    <citation type="journal article" date="2013" name="Antonie Van Leeuwenhoek">
        <title>Actinoplanes hulinensis sp. nov., a novel actinomycete isolated from soybean root (Glycine max (L.) Merr).</title>
        <authorList>
            <person name="Shen Y."/>
            <person name="Liu C."/>
            <person name="Wang X."/>
            <person name="Zhao J."/>
            <person name="Jia F."/>
            <person name="Zhang Y."/>
            <person name="Wang L."/>
            <person name="Yang D."/>
            <person name="Xiang W."/>
        </authorList>
    </citation>
    <scope>NUCLEOTIDE SEQUENCE [LARGE SCALE GENOMIC DNA]</scope>
    <source>
        <strain evidence="7 8">NEAU-M9</strain>
    </source>
</reference>
<dbReference type="PANTHER" id="PTHR43133:SF50">
    <property type="entry name" value="ECF RNA POLYMERASE SIGMA FACTOR SIGM"/>
    <property type="match status" value="1"/>
</dbReference>
<sequence>MKDDFAAFVEHSGPRLLRFGVLLCGSVGDAEDLLHDSLVSSFPRWRKLRDQQPEAYVRRAMLNRLLSRQRSPWVRRRQTEVPDAASTRDEMSHADNRNMLLDALRELPPRMRAVIVLRYWLGYSEQETATTLDCSVGSVKSQSSRGLQRLRELVKDCVASGAEGQNK</sequence>
<keyword evidence="2" id="KW-0805">Transcription regulation</keyword>
<evidence type="ECO:0000256" key="2">
    <source>
        <dbReference type="ARBA" id="ARBA00023015"/>
    </source>
</evidence>
<keyword evidence="4" id="KW-0238">DNA-binding</keyword>
<dbReference type="SUPFAM" id="SSF88659">
    <property type="entry name" value="Sigma3 and sigma4 domains of RNA polymerase sigma factors"/>
    <property type="match status" value="1"/>
</dbReference>
<name>A0ABS7BE95_9ACTN</name>
<accession>A0ABS7BE95</accession>
<dbReference type="InterPro" id="IPR036388">
    <property type="entry name" value="WH-like_DNA-bd_sf"/>
</dbReference>
<evidence type="ECO:0000256" key="5">
    <source>
        <dbReference type="ARBA" id="ARBA00023163"/>
    </source>
</evidence>
<evidence type="ECO:0000256" key="1">
    <source>
        <dbReference type="ARBA" id="ARBA00010641"/>
    </source>
</evidence>
<keyword evidence="5" id="KW-0804">Transcription</keyword>
<dbReference type="InterPro" id="IPR039425">
    <property type="entry name" value="RNA_pol_sigma-70-like"/>
</dbReference>
<evidence type="ECO:0000259" key="6">
    <source>
        <dbReference type="Pfam" id="PF08281"/>
    </source>
</evidence>
<dbReference type="InterPro" id="IPR014325">
    <property type="entry name" value="RNA_pol_sigma-E_actinobac"/>
</dbReference>
<dbReference type="Proteomes" id="UP001519863">
    <property type="component" value="Unassembled WGS sequence"/>
</dbReference>
<dbReference type="SUPFAM" id="SSF88946">
    <property type="entry name" value="Sigma2 domain of RNA polymerase sigma factors"/>
    <property type="match status" value="1"/>
</dbReference>
<dbReference type="NCBIfam" id="TIGR02983">
    <property type="entry name" value="SigE-fam_strep"/>
    <property type="match status" value="1"/>
</dbReference>
<proteinExistence type="inferred from homology"/>
<dbReference type="CDD" id="cd06171">
    <property type="entry name" value="Sigma70_r4"/>
    <property type="match status" value="1"/>
</dbReference>
<dbReference type="EMBL" id="JAHXZI010000025">
    <property type="protein sequence ID" value="MBW6439189.1"/>
    <property type="molecule type" value="Genomic_DNA"/>
</dbReference>
<dbReference type="InterPro" id="IPR013249">
    <property type="entry name" value="RNA_pol_sigma70_r4_t2"/>
</dbReference>
<organism evidence="7 8">
    <name type="scientific">Actinoplanes hulinensis</name>
    <dbReference type="NCBI Taxonomy" id="1144547"/>
    <lineage>
        <taxon>Bacteria</taxon>
        <taxon>Bacillati</taxon>
        <taxon>Actinomycetota</taxon>
        <taxon>Actinomycetes</taxon>
        <taxon>Micromonosporales</taxon>
        <taxon>Micromonosporaceae</taxon>
        <taxon>Actinoplanes</taxon>
    </lineage>
</organism>
<evidence type="ECO:0000313" key="7">
    <source>
        <dbReference type="EMBL" id="MBW6439189.1"/>
    </source>
</evidence>
<protein>
    <submittedName>
        <fullName evidence="7">SigE family RNA polymerase sigma factor</fullName>
    </submittedName>
</protein>
<dbReference type="RefSeq" id="WP_220148355.1">
    <property type="nucleotide sequence ID" value="NZ_JAHXZI010000025.1"/>
</dbReference>
<dbReference type="PANTHER" id="PTHR43133">
    <property type="entry name" value="RNA POLYMERASE ECF-TYPE SIGMA FACTO"/>
    <property type="match status" value="1"/>
</dbReference>
<comment type="caution">
    <text evidence="7">The sequence shown here is derived from an EMBL/GenBank/DDBJ whole genome shotgun (WGS) entry which is preliminary data.</text>
</comment>